<keyword evidence="3" id="KW-0732">Signal</keyword>
<feature type="transmembrane region" description="Helical" evidence="2">
    <location>
        <begin position="138"/>
        <end position="160"/>
    </location>
</feature>
<evidence type="ECO:0008006" key="6">
    <source>
        <dbReference type="Google" id="ProtNLM"/>
    </source>
</evidence>
<keyword evidence="2" id="KW-1133">Transmembrane helix</keyword>
<name>A0A672H1C3_SALFA</name>
<dbReference type="Ensembl" id="ENSSFAT00005019240.1">
    <property type="protein sequence ID" value="ENSSFAP00005018509.1"/>
    <property type="gene ID" value="ENSSFAG00005009755.1"/>
</dbReference>
<feature type="region of interest" description="Disordered" evidence="1">
    <location>
        <begin position="167"/>
        <end position="189"/>
    </location>
</feature>
<gene>
    <name evidence="4" type="primary">tmem154</name>
</gene>
<dbReference type="PANTHER" id="PTHR36526:SF1">
    <property type="entry name" value="TRANSMEMBRANE PROTEIN 154"/>
    <property type="match status" value="1"/>
</dbReference>
<keyword evidence="5" id="KW-1185">Reference proteome</keyword>
<evidence type="ECO:0000313" key="4">
    <source>
        <dbReference type="Ensembl" id="ENSSFAP00005018509.1"/>
    </source>
</evidence>
<dbReference type="AlphaFoldDB" id="A0A672H1C3"/>
<dbReference type="RefSeq" id="XP_029950970.1">
    <property type="nucleotide sequence ID" value="XM_030095110.1"/>
</dbReference>
<reference evidence="4" key="1">
    <citation type="submission" date="2019-06" db="EMBL/GenBank/DDBJ databases">
        <authorList>
            <consortium name="Wellcome Sanger Institute Data Sharing"/>
        </authorList>
    </citation>
    <scope>NUCLEOTIDE SEQUENCE [LARGE SCALE GENOMIC DNA]</scope>
</reference>
<protein>
    <recommendedName>
        <fullName evidence="6">Transmembrane protein 154</fullName>
    </recommendedName>
</protein>
<feature type="signal peptide" evidence="3">
    <location>
        <begin position="1"/>
        <end position="35"/>
    </location>
</feature>
<accession>A0A672H1C3</accession>
<dbReference type="InParanoid" id="A0A672H1C3"/>
<feature type="compositionally biased region" description="Basic and acidic residues" evidence="1">
    <location>
        <begin position="169"/>
        <end position="178"/>
    </location>
</feature>
<dbReference type="OrthoDB" id="9451445at2759"/>
<reference evidence="4" key="2">
    <citation type="submission" date="2025-08" db="UniProtKB">
        <authorList>
            <consortium name="Ensembl"/>
        </authorList>
    </citation>
    <scope>IDENTIFICATION</scope>
</reference>
<dbReference type="Proteomes" id="UP000472267">
    <property type="component" value="Chromosome 6"/>
</dbReference>
<dbReference type="InterPro" id="IPR028064">
    <property type="entry name" value="TMEM154"/>
</dbReference>
<reference evidence="4" key="3">
    <citation type="submission" date="2025-09" db="UniProtKB">
        <authorList>
            <consortium name="Ensembl"/>
        </authorList>
    </citation>
    <scope>IDENTIFICATION</scope>
</reference>
<dbReference type="PANTHER" id="PTHR36526">
    <property type="entry name" value="TRANSMEMBRANE PROTEIN 154"/>
    <property type="match status" value="1"/>
</dbReference>
<evidence type="ECO:0000256" key="1">
    <source>
        <dbReference type="SAM" id="MobiDB-lite"/>
    </source>
</evidence>
<dbReference type="OMA" id="AGTVFCQ"/>
<feature type="compositionally biased region" description="Basic and acidic residues" evidence="1">
    <location>
        <begin position="92"/>
        <end position="108"/>
    </location>
</feature>
<sequence length="225" mass="24526">MSASRPGIMRGPRLKTPLLLLLLLLLTALTQSVLCQDEEEENTDPEAETPEEEPEAEAGGDGDTTTPVIDASPPPDSSFSEDTGSDLGTEEGDNHGSGDDIKRNRNIDIDGFTESTPTSTMYPDGITSEPGEEEELSLILILVPVVLVALICMILCAIFVNRRRKQKGKNPDLVKDDPYLDGSSTEKVPMPMFEEDVPSVLELEMEELGQWMKKDSVTADDSHHA</sequence>
<evidence type="ECO:0000256" key="2">
    <source>
        <dbReference type="SAM" id="Phobius"/>
    </source>
</evidence>
<dbReference type="GeneID" id="115391021"/>
<feature type="region of interest" description="Disordered" evidence="1">
    <location>
        <begin position="36"/>
        <end position="123"/>
    </location>
</feature>
<evidence type="ECO:0000256" key="3">
    <source>
        <dbReference type="SAM" id="SignalP"/>
    </source>
</evidence>
<dbReference type="CTD" id="201799"/>
<feature type="compositionally biased region" description="Acidic residues" evidence="1">
    <location>
        <begin position="36"/>
        <end position="60"/>
    </location>
</feature>
<dbReference type="InterPro" id="IPR053087">
    <property type="entry name" value="TMEM154-like"/>
</dbReference>
<organism evidence="4 5">
    <name type="scientific">Salarias fasciatus</name>
    <name type="common">Jewelled blenny</name>
    <name type="synonym">Blennius fasciatus</name>
    <dbReference type="NCBI Taxonomy" id="181472"/>
    <lineage>
        <taxon>Eukaryota</taxon>
        <taxon>Metazoa</taxon>
        <taxon>Chordata</taxon>
        <taxon>Craniata</taxon>
        <taxon>Vertebrata</taxon>
        <taxon>Euteleostomi</taxon>
        <taxon>Actinopterygii</taxon>
        <taxon>Neopterygii</taxon>
        <taxon>Teleostei</taxon>
        <taxon>Neoteleostei</taxon>
        <taxon>Acanthomorphata</taxon>
        <taxon>Ovalentaria</taxon>
        <taxon>Blenniimorphae</taxon>
        <taxon>Blenniiformes</taxon>
        <taxon>Blennioidei</taxon>
        <taxon>Blenniidae</taxon>
        <taxon>Salariinae</taxon>
        <taxon>Salarias</taxon>
    </lineage>
</organism>
<proteinExistence type="predicted"/>
<keyword evidence="2" id="KW-0812">Transmembrane</keyword>
<keyword evidence="2" id="KW-0472">Membrane</keyword>
<evidence type="ECO:0000313" key="5">
    <source>
        <dbReference type="Proteomes" id="UP000472267"/>
    </source>
</evidence>
<feature type="chain" id="PRO_5025594627" description="Transmembrane protein 154" evidence="3">
    <location>
        <begin position="36"/>
        <end position="225"/>
    </location>
</feature>
<dbReference type="Pfam" id="PF15102">
    <property type="entry name" value="TMEM154"/>
    <property type="match status" value="1"/>
</dbReference>